<dbReference type="Proteomes" id="UP001303046">
    <property type="component" value="Unassembled WGS sequence"/>
</dbReference>
<sequence>MASRKNTPPQSTRKMFATPTPSTRRTPIARSTAPSTARTPSSSKARTPMERSIIASTPTPRTPGKDVLDVAEADAMEKERLNVLKQIHRRLKWSRRFGVCCRFMLIFTLVLLFCVFILSSTLLLFISVESGKDQRIWKLHPRPLSYEFQEFAVSSNSETCNELGRSLFIEGHSIFGVAAGIARCLATTEPYKNDINGYNVAIFLNFSYERNSTNCQQSVKRTKTYEISGENTTVTEDFSLEGAYRALLEKMNRSEIDVLDLKLSRGLRTYPMSKSFAEYLSIIGSEQVLQEECSNTFDEDFKSATYVEGDIIQALPWPNFSSLRNVTSTMSTSSSEEINTQENFTTYSIEEDIIWMDIPVIKLATNQSVCRPNISGNTPNVIDLFTGKEGSSLLKSSNIGRVTGSEMSTTTFYFQAYSRIWSFLKDHSFKTTKKKMDGIRKKKNPPYSGNFFTVLDKRNQLAIAYSGIPGLSSVSSTSSQQIRIDMDQVTLQPLILFDNEIKLVLAGPGGDMTQSLEIPRIIHTLLYYFAHGTSFIRAITTPTLFPHSYNLIYYNDGVPQSIVNAFGRFEQNVGRYVRKLKKIGPLSMKDTLSGIEVRNASAIPILFNLDGTSIVTNGL</sequence>
<name>A0ABR1D5G3_NECAM</name>
<evidence type="ECO:0000256" key="2">
    <source>
        <dbReference type="SAM" id="Phobius"/>
    </source>
</evidence>
<keyword evidence="2" id="KW-1133">Transmembrane helix</keyword>
<organism evidence="3 4">
    <name type="scientific">Necator americanus</name>
    <name type="common">Human hookworm</name>
    <dbReference type="NCBI Taxonomy" id="51031"/>
    <lineage>
        <taxon>Eukaryota</taxon>
        <taxon>Metazoa</taxon>
        <taxon>Ecdysozoa</taxon>
        <taxon>Nematoda</taxon>
        <taxon>Chromadorea</taxon>
        <taxon>Rhabditida</taxon>
        <taxon>Rhabditina</taxon>
        <taxon>Rhabditomorpha</taxon>
        <taxon>Strongyloidea</taxon>
        <taxon>Ancylostomatidae</taxon>
        <taxon>Bunostominae</taxon>
        <taxon>Necator</taxon>
    </lineage>
</organism>
<feature type="region of interest" description="Disordered" evidence="1">
    <location>
        <begin position="1"/>
        <end position="66"/>
    </location>
</feature>
<evidence type="ECO:0000256" key="1">
    <source>
        <dbReference type="SAM" id="MobiDB-lite"/>
    </source>
</evidence>
<evidence type="ECO:0000313" key="3">
    <source>
        <dbReference type="EMBL" id="KAK6745761.1"/>
    </source>
</evidence>
<feature type="compositionally biased region" description="Low complexity" evidence="1">
    <location>
        <begin position="29"/>
        <end position="46"/>
    </location>
</feature>
<comment type="caution">
    <text evidence="3">The sequence shown here is derived from an EMBL/GenBank/DDBJ whole genome shotgun (WGS) entry which is preliminary data.</text>
</comment>
<feature type="compositionally biased region" description="Polar residues" evidence="1">
    <location>
        <begin position="1"/>
        <end position="25"/>
    </location>
</feature>
<feature type="transmembrane region" description="Helical" evidence="2">
    <location>
        <begin position="99"/>
        <end position="126"/>
    </location>
</feature>
<keyword evidence="4" id="KW-1185">Reference proteome</keyword>
<keyword evidence="2" id="KW-0812">Transmembrane</keyword>
<keyword evidence="2" id="KW-0472">Membrane</keyword>
<gene>
    <name evidence="3" type="primary">Necator_chrIII.g12856</name>
    <name evidence="3" type="ORF">RB195_012089</name>
</gene>
<protein>
    <submittedName>
        <fullName evidence="3">Uncharacterized protein</fullName>
    </submittedName>
</protein>
<reference evidence="3 4" key="1">
    <citation type="submission" date="2023-08" db="EMBL/GenBank/DDBJ databases">
        <title>A Necator americanus chromosomal reference genome.</title>
        <authorList>
            <person name="Ilik V."/>
            <person name="Petrzelkova K.J."/>
            <person name="Pardy F."/>
            <person name="Fuh T."/>
            <person name="Niatou-Singa F.S."/>
            <person name="Gouil Q."/>
            <person name="Baker L."/>
            <person name="Ritchie M.E."/>
            <person name="Jex A.R."/>
            <person name="Gazzola D."/>
            <person name="Li H."/>
            <person name="Toshio Fujiwara R."/>
            <person name="Zhan B."/>
            <person name="Aroian R.V."/>
            <person name="Pafco B."/>
            <person name="Schwarz E.M."/>
        </authorList>
    </citation>
    <scope>NUCLEOTIDE SEQUENCE [LARGE SCALE GENOMIC DNA]</scope>
    <source>
        <strain evidence="3 4">Aroian</strain>
        <tissue evidence="3">Whole animal</tissue>
    </source>
</reference>
<evidence type="ECO:0000313" key="4">
    <source>
        <dbReference type="Proteomes" id="UP001303046"/>
    </source>
</evidence>
<dbReference type="EMBL" id="JAVFWL010000003">
    <property type="protein sequence ID" value="KAK6745761.1"/>
    <property type="molecule type" value="Genomic_DNA"/>
</dbReference>
<accession>A0ABR1D5G3</accession>
<proteinExistence type="predicted"/>